<evidence type="ECO:0008006" key="4">
    <source>
        <dbReference type="Google" id="ProtNLM"/>
    </source>
</evidence>
<dbReference type="EMBL" id="RQTK01000576">
    <property type="protein sequence ID" value="RUS77502.1"/>
    <property type="molecule type" value="Genomic_DNA"/>
</dbReference>
<name>A0A3S1BXK8_ELYCH</name>
<dbReference type="InterPro" id="IPR013783">
    <property type="entry name" value="Ig-like_fold"/>
</dbReference>
<dbReference type="Proteomes" id="UP000271974">
    <property type="component" value="Unassembled WGS sequence"/>
</dbReference>
<dbReference type="AlphaFoldDB" id="A0A3S1BXK8"/>
<evidence type="ECO:0000313" key="2">
    <source>
        <dbReference type="EMBL" id="RUS77502.1"/>
    </source>
</evidence>
<dbReference type="Gene3D" id="2.60.40.10">
    <property type="entry name" value="Immunoglobulins"/>
    <property type="match status" value="1"/>
</dbReference>
<keyword evidence="1" id="KW-0732">Signal</keyword>
<proteinExistence type="predicted"/>
<sequence length="191" mass="21140">MKLVLAICMILGTVGRFCQVDAVACNEDKSACLKTDFTTETCDKSKKCKCLAGYEPTLEGCIKKPNKPTVDLDGIHNDEALEGSNVNLTCNGEAASEYKWYKDRELDAKQTRPNAIFRMDKGNIIIECALVSRVESDKSGALTIKYLKKDSTATPKINFSPNKVAENKKYTATCTGYPWGFDANKNVIFKK</sequence>
<evidence type="ECO:0000256" key="1">
    <source>
        <dbReference type="SAM" id="SignalP"/>
    </source>
</evidence>
<feature type="non-terminal residue" evidence="2">
    <location>
        <position position="191"/>
    </location>
</feature>
<gene>
    <name evidence="2" type="ORF">EGW08_014749</name>
</gene>
<reference evidence="2 3" key="1">
    <citation type="submission" date="2019-01" db="EMBL/GenBank/DDBJ databases">
        <title>A draft genome assembly of the solar-powered sea slug Elysia chlorotica.</title>
        <authorList>
            <person name="Cai H."/>
            <person name="Li Q."/>
            <person name="Fang X."/>
            <person name="Li J."/>
            <person name="Curtis N.E."/>
            <person name="Altenburger A."/>
            <person name="Shibata T."/>
            <person name="Feng M."/>
            <person name="Maeda T."/>
            <person name="Schwartz J.A."/>
            <person name="Shigenobu S."/>
            <person name="Lundholm N."/>
            <person name="Nishiyama T."/>
            <person name="Yang H."/>
            <person name="Hasebe M."/>
            <person name="Li S."/>
            <person name="Pierce S.K."/>
            <person name="Wang J."/>
        </authorList>
    </citation>
    <scope>NUCLEOTIDE SEQUENCE [LARGE SCALE GENOMIC DNA]</scope>
    <source>
        <strain evidence="2">EC2010</strain>
        <tissue evidence="2">Whole organism of an adult</tissue>
    </source>
</reference>
<evidence type="ECO:0000313" key="3">
    <source>
        <dbReference type="Proteomes" id="UP000271974"/>
    </source>
</evidence>
<comment type="caution">
    <text evidence="2">The sequence shown here is derived from an EMBL/GenBank/DDBJ whole genome shotgun (WGS) entry which is preliminary data.</text>
</comment>
<protein>
    <recommendedName>
        <fullName evidence="4">Ig-like domain-containing protein</fullName>
    </recommendedName>
</protein>
<feature type="chain" id="PRO_5018522713" description="Ig-like domain-containing protein" evidence="1">
    <location>
        <begin position="16"/>
        <end position="191"/>
    </location>
</feature>
<keyword evidence="3" id="KW-1185">Reference proteome</keyword>
<feature type="signal peptide" evidence="1">
    <location>
        <begin position="1"/>
        <end position="15"/>
    </location>
</feature>
<organism evidence="2 3">
    <name type="scientific">Elysia chlorotica</name>
    <name type="common">Eastern emerald elysia</name>
    <name type="synonym">Sea slug</name>
    <dbReference type="NCBI Taxonomy" id="188477"/>
    <lineage>
        <taxon>Eukaryota</taxon>
        <taxon>Metazoa</taxon>
        <taxon>Spiralia</taxon>
        <taxon>Lophotrochozoa</taxon>
        <taxon>Mollusca</taxon>
        <taxon>Gastropoda</taxon>
        <taxon>Heterobranchia</taxon>
        <taxon>Euthyneura</taxon>
        <taxon>Panpulmonata</taxon>
        <taxon>Sacoglossa</taxon>
        <taxon>Placobranchoidea</taxon>
        <taxon>Plakobranchidae</taxon>
        <taxon>Elysia</taxon>
    </lineage>
</organism>
<accession>A0A3S1BXK8</accession>